<dbReference type="EMBL" id="JAKVTV010000003">
    <property type="protein sequence ID" value="MCH4823563.1"/>
    <property type="molecule type" value="Genomic_DNA"/>
</dbReference>
<organism evidence="2 3">
    <name type="scientific">Christiangramia lutea</name>
    <dbReference type="NCBI Taxonomy" id="1607951"/>
    <lineage>
        <taxon>Bacteria</taxon>
        <taxon>Pseudomonadati</taxon>
        <taxon>Bacteroidota</taxon>
        <taxon>Flavobacteriia</taxon>
        <taxon>Flavobacteriales</taxon>
        <taxon>Flavobacteriaceae</taxon>
        <taxon>Christiangramia</taxon>
    </lineage>
</organism>
<keyword evidence="3" id="KW-1185">Reference proteome</keyword>
<gene>
    <name evidence="2" type="ORF">ML462_10315</name>
</gene>
<comment type="caution">
    <text evidence="2">The sequence shown here is derived from an EMBL/GenBank/DDBJ whole genome shotgun (WGS) entry which is preliminary data.</text>
</comment>
<dbReference type="PROSITE" id="PS51257">
    <property type="entry name" value="PROKAR_LIPOPROTEIN"/>
    <property type="match status" value="1"/>
</dbReference>
<dbReference type="InterPro" id="IPR045444">
    <property type="entry name" value="DUF6503"/>
</dbReference>
<name>A0A9X1V3N1_9FLAO</name>
<dbReference type="Proteomes" id="UP001139226">
    <property type="component" value="Unassembled WGS sequence"/>
</dbReference>
<sequence>MKYIHLLLLLGLLTSCANNNEELSVSQIVDKAIKNAGGERYENAEIDFVFRNIKYKSIRNGGEYQLERKLQDSLGNEVHDILNNEGFKRLMNDSLVKVSDSMKVVYGNSVNSVHYFAQLPFGLNDSAVNKQLIGKDSIAGREYYEVKVTFSENGGGTDHEDEYMYWIDTQNFEVDYLAYNFEENDGGVRFRKAFNHRIIEGIRFVDYENYKYEDIYIPLKSLDSLYEKRELDLLSLIETKSVNVELTPKKDRS</sequence>
<keyword evidence="1" id="KW-0732">Signal</keyword>
<accession>A0A9X1V3N1</accession>
<dbReference type="AlphaFoldDB" id="A0A9X1V3N1"/>
<feature type="chain" id="PRO_5040932496" evidence="1">
    <location>
        <begin position="20"/>
        <end position="253"/>
    </location>
</feature>
<feature type="signal peptide" evidence="1">
    <location>
        <begin position="1"/>
        <end position="19"/>
    </location>
</feature>
<dbReference type="Pfam" id="PF20113">
    <property type="entry name" value="DUF6503"/>
    <property type="match status" value="1"/>
</dbReference>
<proteinExistence type="predicted"/>
<dbReference type="RefSeq" id="WP_240713735.1">
    <property type="nucleotide sequence ID" value="NZ_JAKVTV010000003.1"/>
</dbReference>
<evidence type="ECO:0000313" key="3">
    <source>
        <dbReference type="Proteomes" id="UP001139226"/>
    </source>
</evidence>
<evidence type="ECO:0000256" key="1">
    <source>
        <dbReference type="SAM" id="SignalP"/>
    </source>
</evidence>
<reference evidence="2" key="1">
    <citation type="submission" date="2022-03" db="EMBL/GenBank/DDBJ databases">
        <title>Gramella crocea sp. nov., isolated from activated sludge of a seafood processing plant.</title>
        <authorList>
            <person name="Zhang X."/>
        </authorList>
    </citation>
    <scope>NUCLEOTIDE SEQUENCE</scope>
    <source>
        <strain evidence="2">YJ019</strain>
    </source>
</reference>
<protein>
    <submittedName>
        <fullName evidence="2">Deoxyribose-phosphate aldolase</fullName>
    </submittedName>
</protein>
<evidence type="ECO:0000313" key="2">
    <source>
        <dbReference type="EMBL" id="MCH4823563.1"/>
    </source>
</evidence>